<proteinExistence type="predicted"/>
<evidence type="ECO:0000313" key="2">
    <source>
        <dbReference type="Proteomes" id="UP000807342"/>
    </source>
</evidence>
<reference evidence="1" key="1">
    <citation type="submission" date="2020-11" db="EMBL/GenBank/DDBJ databases">
        <authorList>
            <consortium name="DOE Joint Genome Institute"/>
            <person name="Ahrendt S."/>
            <person name="Riley R."/>
            <person name="Andreopoulos W."/>
            <person name="Labutti K."/>
            <person name="Pangilinan J."/>
            <person name="Ruiz-Duenas F.J."/>
            <person name="Barrasa J.M."/>
            <person name="Sanchez-Garcia M."/>
            <person name="Camarero S."/>
            <person name="Miyauchi S."/>
            <person name="Serrano A."/>
            <person name="Linde D."/>
            <person name="Babiker R."/>
            <person name="Drula E."/>
            <person name="Ayuso-Fernandez I."/>
            <person name="Pacheco R."/>
            <person name="Padilla G."/>
            <person name="Ferreira P."/>
            <person name="Barriuso J."/>
            <person name="Kellner H."/>
            <person name="Castanera R."/>
            <person name="Alfaro M."/>
            <person name="Ramirez L."/>
            <person name="Pisabarro A.G."/>
            <person name="Kuo A."/>
            <person name="Tritt A."/>
            <person name="Lipzen A."/>
            <person name="He G."/>
            <person name="Yan M."/>
            <person name="Ng V."/>
            <person name="Cullen D."/>
            <person name="Martin F."/>
            <person name="Rosso M.-N."/>
            <person name="Henrissat B."/>
            <person name="Hibbett D."/>
            <person name="Martinez A.T."/>
            <person name="Grigoriev I.V."/>
        </authorList>
    </citation>
    <scope>NUCLEOTIDE SEQUENCE</scope>
    <source>
        <strain evidence="1">MF-IS2</strain>
    </source>
</reference>
<comment type="caution">
    <text evidence="1">The sequence shown here is derived from an EMBL/GenBank/DDBJ whole genome shotgun (WGS) entry which is preliminary data.</text>
</comment>
<sequence>MGWVSKEDLAVNHALALPLLVSLPGTGGDLDSGVVLPFRVGIVGSGFGSGTTEGITGRNSGSGVVLRLRFAGITGGSGILLRNGGITGGSGVLLRNGGITCACTAGIGIGNAPEVELTRTEVPILEVVQLGTLAAMSSPDNTDLFWALNKERQENPNERVPTHWEIWIHSVVWGRGGCESKGVAVTVEGNKQKQIRPGTHMVTLGQKGNVFVSTTASARRCLVTQMTVVNTEEPTRDDSDED</sequence>
<organism evidence="1 2">
    <name type="scientific">Macrolepiota fuliginosa MF-IS2</name>
    <dbReference type="NCBI Taxonomy" id="1400762"/>
    <lineage>
        <taxon>Eukaryota</taxon>
        <taxon>Fungi</taxon>
        <taxon>Dikarya</taxon>
        <taxon>Basidiomycota</taxon>
        <taxon>Agaricomycotina</taxon>
        <taxon>Agaricomycetes</taxon>
        <taxon>Agaricomycetidae</taxon>
        <taxon>Agaricales</taxon>
        <taxon>Agaricineae</taxon>
        <taxon>Agaricaceae</taxon>
        <taxon>Macrolepiota</taxon>
    </lineage>
</organism>
<gene>
    <name evidence="1" type="ORF">P691DRAFT_789879</name>
</gene>
<dbReference type="EMBL" id="MU151676">
    <property type="protein sequence ID" value="KAF9442231.1"/>
    <property type="molecule type" value="Genomic_DNA"/>
</dbReference>
<name>A0A9P5X3K3_9AGAR</name>
<accession>A0A9P5X3K3</accession>
<protein>
    <submittedName>
        <fullName evidence="1">Uncharacterized protein</fullName>
    </submittedName>
</protein>
<evidence type="ECO:0000313" key="1">
    <source>
        <dbReference type="EMBL" id="KAF9442231.1"/>
    </source>
</evidence>
<dbReference type="Proteomes" id="UP000807342">
    <property type="component" value="Unassembled WGS sequence"/>
</dbReference>
<keyword evidence="2" id="KW-1185">Reference proteome</keyword>
<dbReference type="AlphaFoldDB" id="A0A9P5X3K3"/>